<dbReference type="InterPro" id="IPR052337">
    <property type="entry name" value="SAT4-like"/>
</dbReference>
<organism evidence="8 9">
    <name type="scientific">Cytospora mali</name>
    <name type="common">Apple Valsa canker fungus</name>
    <name type="synonym">Valsa mali</name>
    <dbReference type="NCBI Taxonomy" id="578113"/>
    <lineage>
        <taxon>Eukaryota</taxon>
        <taxon>Fungi</taxon>
        <taxon>Dikarya</taxon>
        <taxon>Ascomycota</taxon>
        <taxon>Pezizomycotina</taxon>
        <taxon>Sordariomycetes</taxon>
        <taxon>Sordariomycetidae</taxon>
        <taxon>Diaporthales</taxon>
        <taxon>Cytosporaceae</taxon>
        <taxon>Cytospora</taxon>
    </lineage>
</organism>
<accession>A0A194VV61</accession>
<protein>
    <recommendedName>
        <fullName evidence="7">Rhodopsin domain-containing protein</fullName>
    </recommendedName>
</protein>
<dbReference type="PANTHER" id="PTHR33048:SF147">
    <property type="entry name" value="INTEGRAL MEMBRANE PROTEIN"/>
    <property type="match status" value="1"/>
</dbReference>
<dbReference type="GO" id="GO:0016020">
    <property type="term" value="C:membrane"/>
    <property type="evidence" value="ECO:0007669"/>
    <property type="project" value="UniProtKB-SubCell"/>
</dbReference>
<dbReference type="Proteomes" id="UP000078559">
    <property type="component" value="Chromosome 3"/>
</dbReference>
<dbReference type="Pfam" id="PF20684">
    <property type="entry name" value="Fung_rhodopsin"/>
    <property type="match status" value="1"/>
</dbReference>
<evidence type="ECO:0000313" key="8">
    <source>
        <dbReference type="EMBL" id="KUI67705.1"/>
    </source>
</evidence>
<feature type="transmembrane region" description="Helical" evidence="6">
    <location>
        <begin position="331"/>
        <end position="353"/>
    </location>
</feature>
<dbReference type="PANTHER" id="PTHR33048">
    <property type="entry name" value="PTH11-LIKE INTEGRAL MEMBRANE PROTEIN (AFU_ORTHOLOGUE AFUA_5G11245)"/>
    <property type="match status" value="1"/>
</dbReference>
<evidence type="ECO:0000256" key="5">
    <source>
        <dbReference type="ARBA" id="ARBA00038359"/>
    </source>
</evidence>
<dbReference type="InterPro" id="IPR049326">
    <property type="entry name" value="Rhodopsin_dom_fungi"/>
</dbReference>
<gene>
    <name evidence="8" type="ORF">VM1G_02567</name>
</gene>
<comment type="subcellular location">
    <subcellularLocation>
        <location evidence="1">Membrane</location>
        <topology evidence="1">Multi-pass membrane protein</topology>
    </subcellularLocation>
</comment>
<name>A0A194VV61_CYTMA</name>
<keyword evidence="3 6" id="KW-1133">Transmembrane helix</keyword>
<feature type="transmembrane region" description="Helical" evidence="6">
    <location>
        <begin position="302"/>
        <end position="319"/>
    </location>
</feature>
<evidence type="ECO:0000256" key="3">
    <source>
        <dbReference type="ARBA" id="ARBA00022989"/>
    </source>
</evidence>
<comment type="similarity">
    <text evidence="5">Belongs to the SAT4 family.</text>
</comment>
<evidence type="ECO:0000259" key="7">
    <source>
        <dbReference type="Pfam" id="PF20684"/>
    </source>
</evidence>
<keyword evidence="9" id="KW-1185">Reference proteome</keyword>
<proteinExistence type="inferred from homology"/>
<dbReference type="EMBL" id="CM003100">
    <property type="protein sequence ID" value="KUI67705.1"/>
    <property type="molecule type" value="Genomic_DNA"/>
</dbReference>
<evidence type="ECO:0000256" key="6">
    <source>
        <dbReference type="SAM" id="Phobius"/>
    </source>
</evidence>
<evidence type="ECO:0000256" key="2">
    <source>
        <dbReference type="ARBA" id="ARBA00022692"/>
    </source>
</evidence>
<keyword evidence="4 6" id="KW-0472">Membrane</keyword>
<feature type="domain" description="Rhodopsin" evidence="7">
    <location>
        <begin position="155"/>
        <end position="398"/>
    </location>
</feature>
<dbReference type="AlphaFoldDB" id="A0A194VV61"/>
<feature type="transmembrane region" description="Helical" evidence="6">
    <location>
        <begin position="248"/>
        <end position="270"/>
    </location>
</feature>
<evidence type="ECO:0000256" key="4">
    <source>
        <dbReference type="ARBA" id="ARBA00023136"/>
    </source>
</evidence>
<keyword evidence="2 6" id="KW-0812">Transmembrane</keyword>
<feature type="transmembrane region" description="Helical" evidence="6">
    <location>
        <begin position="138"/>
        <end position="159"/>
    </location>
</feature>
<evidence type="ECO:0000313" key="9">
    <source>
        <dbReference type="Proteomes" id="UP000078559"/>
    </source>
</evidence>
<dbReference type="OrthoDB" id="5417887at2759"/>
<evidence type="ECO:0000256" key="1">
    <source>
        <dbReference type="ARBA" id="ARBA00004141"/>
    </source>
</evidence>
<feature type="transmembrane region" description="Helical" evidence="6">
    <location>
        <begin position="171"/>
        <end position="197"/>
    </location>
</feature>
<reference evidence="8" key="1">
    <citation type="submission" date="2014-12" db="EMBL/GenBank/DDBJ databases">
        <title>Genome Sequence of Valsa Canker Pathogens Uncovers a Specific Adaption of Colonization on Woody Bark.</title>
        <authorList>
            <person name="Yin Z."/>
            <person name="Liu H."/>
            <person name="Gao X."/>
            <person name="Li Z."/>
            <person name="Song N."/>
            <person name="Ke X."/>
            <person name="Dai Q."/>
            <person name="Wu Y."/>
            <person name="Sun Y."/>
            <person name="Xu J.-R."/>
            <person name="Kang Z.K."/>
            <person name="Wang L."/>
            <person name="Huang L."/>
        </authorList>
    </citation>
    <scope>NUCLEOTIDE SEQUENCE [LARGE SCALE GENOMIC DNA]</scope>
    <source>
        <strain evidence="8">03-8</strain>
    </source>
</reference>
<sequence length="523" mass="60052">MHEPGAPPRRSIPLRTNTCGAQRRLIAGVSFPPVLGDGPGALAVPYFLVACRSRRLGVEEFFFSIHAQYSQQSVPPFLLPHYFSRCWFASGKYYDLNPWTGNCRLTDMAPVQDLSLVSDLPLSSRYIDYHYYNPAAQLYAGLWCLWFGATAFLAMRVWCKITRRHGLWYDDYILILSWMILMSTDIIITVEYATGYSKGNWSDHMHILINTSSDGTVVGQTLTKTAFAVTLLRMTQASARSKWPWQQAILWFCIISMNGLMLTKCVFQWAKLCGNSDYQQWYRIQGWCLNYDYQQNYKEVGNIYNIIMDFIFAIFPWFITWPLNLKRAEKIGLCVTLSLGMLIAIITAVRTWWKDTPLMHKHDHWYIWRNAISEIWYSAEVAGTIIVQCIPVLRPFIKDLHTSLTSKRLDVSEPSRTTIGGSTWRGSTLIDHRKSLPSRSASILSKNEDKKSTGIFELMDIPEEPMAAEQRIRGYGYHADAYYDPNSDSSVDLPVQGKRIHTTRTVQQLNGPLDSWPLPTRAR</sequence>